<organism evidence="2 3">
    <name type="scientific">Neogemmobacter tilapiae</name>
    <dbReference type="NCBI Taxonomy" id="875041"/>
    <lineage>
        <taxon>Bacteria</taxon>
        <taxon>Pseudomonadati</taxon>
        <taxon>Pseudomonadota</taxon>
        <taxon>Alphaproteobacteria</taxon>
        <taxon>Rhodobacterales</taxon>
        <taxon>Paracoccaceae</taxon>
        <taxon>Neogemmobacter</taxon>
    </lineage>
</organism>
<dbReference type="RefSeq" id="WP_189411402.1">
    <property type="nucleotide sequence ID" value="NZ_BMYJ01000005.1"/>
</dbReference>
<dbReference type="AlphaFoldDB" id="A0A918TN97"/>
<keyword evidence="1" id="KW-0472">Membrane</keyword>
<keyword evidence="1" id="KW-0812">Transmembrane</keyword>
<feature type="transmembrane region" description="Helical" evidence="1">
    <location>
        <begin position="33"/>
        <end position="54"/>
    </location>
</feature>
<reference evidence="2" key="2">
    <citation type="submission" date="2020-09" db="EMBL/GenBank/DDBJ databases">
        <authorList>
            <person name="Sun Q."/>
            <person name="Kim S."/>
        </authorList>
    </citation>
    <scope>NUCLEOTIDE SEQUENCE</scope>
    <source>
        <strain evidence="2">KCTC 23310</strain>
    </source>
</reference>
<evidence type="ECO:0000313" key="2">
    <source>
        <dbReference type="EMBL" id="GHC55851.1"/>
    </source>
</evidence>
<dbReference type="Proteomes" id="UP000638981">
    <property type="component" value="Unassembled WGS sequence"/>
</dbReference>
<proteinExistence type="predicted"/>
<feature type="transmembrane region" description="Helical" evidence="1">
    <location>
        <begin position="60"/>
        <end position="81"/>
    </location>
</feature>
<sequence length="195" mass="21678">MTPDWRDYLDPDERLVWTGKPRRSYAFLNQGDALSFLVGIFVVLIYLALIASSVTQGEGARGAVVALAVSPALMLFGWASIGRTLLRMRYLSHTAYAITDKRAVVFCGHPVPILASYSARKGEFHWKGSLFPSILFTPKFEAHLAQEHSAFLPLLGRKDYFLSCNPMLLNGFFDLSDRDGALKHIRAIDGKEAQG</sequence>
<protein>
    <submittedName>
        <fullName evidence="2">Uncharacterized protein</fullName>
    </submittedName>
</protein>
<dbReference type="EMBL" id="BMYJ01000005">
    <property type="protein sequence ID" value="GHC55851.1"/>
    <property type="molecule type" value="Genomic_DNA"/>
</dbReference>
<comment type="caution">
    <text evidence="2">The sequence shown here is derived from an EMBL/GenBank/DDBJ whole genome shotgun (WGS) entry which is preliminary data.</text>
</comment>
<reference evidence="2" key="1">
    <citation type="journal article" date="2014" name="Int. J. Syst. Evol. Microbiol.">
        <title>Complete genome sequence of Corynebacterium casei LMG S-19264T (=DSM 44701T), isolated from a smear-ripened cheese.</title>
        <authorList>
            <consortium name="US DOE Joint Genome Institute (JGI-PGF)"/>
            <person name="Walter F."/>
            <person name="Albersmeier A."/>
            <person name="Kalinowski J."/>
            <person name="Ruckert C."/>
        </authorList>
    </citation>
    <scope>NUCLEOTIDE SEQUENCE</scope>
    <source>
        <strain evidence="2">KCTC 23310</strain>
    </source>
</reference>
<keyword evidence="1" id="KW-1133">Transmembrane helix</keyword>
<evidence type="ECO:0000313" key="3">
    <source>
        <dbReference type="Proteomes" id="UP000638981"/>
    </source>
</evidence>
<keyword evidence="3" id="KW-1185">Reference proteome</keyword>
<gene>
    <name evidence="2" type="ORF">GCM10007315_18810</name>
</gene>
<evidence type="ECO:0000256" key="1">
    <source>
        <dbReference type="SAM" id="Phobius"/>
    </source>
</evidence>
<name>A0A918TN97_9RHOB</name>
<accession>A0A918TN97</accession>